<protein>
    <submittedName>
        <fullName evidence="2">Uncharacterized protein</fullName>
    </submittedName>
</protein>
<evidence type="ECO:0000256" key="1">
    <source>
        <dbReference type="SAM" id="MobiDB-lite"/>
    </source>
</evidence>
<feature type="region of interest" description="Disordered" evidence="1">
    <location>
        <begin position="17"/>
        <end position="53"/>
    </location>
</feature>
<keyword evidence="3" id="KW-1185">Reference proteome</keyword>
<reference evidence="2" key="1">
    <citation type="journal article" date="2020" name="Phytopathology">
        <title>Genome Sequence Resources of Colletotrichum truncatum, C. plurivorum, C. musicola, and C. sojae: Four Species Pathogenic to Soybean (Glycine max).</title>
        <authorList>
            <person name="Rogerio F."/>
            <person name="Boufleur T.R."/>
            <person name="Ciampi-Guillardi M."/>
            <person name="Sukno S.A."/>
            <person name="Thon M.R."/>
            <person name="Massola Junior N.S."/>
            <person name="Baroncelli R."/>
        </authorList>
    </citation>
    <scope>NUCLEOTIDE SEQUENCE</scope>
    <source>
        <strain evidence="2">LFN00145</strain>
    </source>
</reference>
<dbReference type="EMBL" id="WIGO01000096">
    <property type="protein sequence ID" value="KAF6830261.1"/>
    <property type="molecule type" value="Genomic_DNA"/>
</dbReference>
<sequence length="160" mass="17123">MTGVYLRVYPRLSEKRGESREIIGPMKTRPNSQGTTAPNSRYRQPSEKMPSVGSRRIALLKSPPGRATQATALCNAIRASGYTAGYATSKIVIFAMVCRYLCREPYSGRWPSYPGKICPSASTNCLADSPTAAAIGVVAQTASLVLDEKLASESGASRTS</sequence>
<proteinExistence type="predicted"/>
<gene>
    <name evidence="2" type="ORF">CPLU01_07436</name>
</gene>
<feature type="compositionally biased region" description="Polar residues" evidence="1">
    <location>
        <begin position="29"/>
        <end position="43"/>
    </location>
</feature>
<accession>A0A8H6KGE8</accession>
<evidence type="ECO:0000313" key="3">
    <source>
        <dbReference type="Proteomes" id="UP000654918"/>
    </source>
</evidence>
<evidence type="ECO:0000313" key="2">
    <source>
        <dbReference type="EMBL" id="KAF6830261.1"/>
    </source>
</evidence>
<comment type="caution">
    <text evidence="2">The sequence shown here is derived from an EMBL/GenBank/DDBJ whole genome shotgun (WGS) entry which is preliminary data.</text>
</comment>
<organism evidence="2 3">
    <name type="scientific">Colletotrichum plurivorum</name>
    <dbReference type="NCBI Taxonomy" id="2175906"/>
    <lineage>
        <taxon>Eukaryota</taxon>
        <taxon>Fungi</taxon>
        <taxon>Dikarya</taxon>
        <taxon>Ascomycota</taxon>
        <taxon>Pezizomycotina</taxon>
        <taxon>Sordariomycetes</taxon>
        <taxon>Hypocreomycetidae</taxon>
        <taxon>Glomerellales</taxon>
        <taxon>Glomerellaceae</taxon>
        <taxon>Colletotrichum</taxon>
        <taxon>Colletotrichum orchidearum species complex</taxon>
    </lineage>
</organism>
<dbReference type="AlphaFoldDB" id="A0A8H6KGE8"/>
<name>A0A8H6KGE8_9PEZI</name>
<dbReference type="Proteomes" id="UP000654918">
    <property type="component" value="Unassembled WGS sequence"/>
</dbReference>